<proteinExistence type="predicted"/>
<feature type="transmembrane region" description="Helical" evidence="9">
    <location>
        <begin position="504"/>
        <end position="523"/>
    </location>
</feature>
<dbReference type="PROSITE" id="PS50893">
    <property type="entry name" value="ABC_TRANSPORTER_2"/>
    <property type="match status" value="1"/>
</dbReference>
<feature type="domain" description="ABC transporter" evidence="10">
    <location>
        <begin position="18"/>
        <end position="268"/>
    </location>
</feature>
<dbReference type="InterPro" id="IPR003593">
    <property type="entry name" value="AAA+_ATPase"/>
</dbReference>
<evidence type="ECO:0000256" key="3">
    <source>
        <dbReference type="ARBA" id="ARBA00022692"/>
    </source>
</evidence>
<dbReference type="Pfam" id="PF00005">
    <property type="entry name" value="ABC_tran"/>
    <property type="match status" value="1"/>
</dbReference>
<keyword evidence="4" id="KW-0547">Nucleotide-binding</keyword>
<accession>A0ABV2AIF9</accession>
<dbReference type="EMBL" id="JBDODL010000299">
    <property type="protein sequence ID" value="MES1919466.1"/>
    <property type="molecule type" value="Genomic_DNA"/>
</dbReference>
<keyword evidence="2" id="KW-0813">Transport</keyword>
<comment type="subcellular location">
    <subcellularLocation>
        <location evidence="1">Membrane</location>
        <topology evidence="1">Multi-pass membrane protein</topology>
    </subcellularLocation>
</comment>
<evidence type="ECO:0000256" key="2">
    <source>
        <dbReference type="ARBA" id="ARBA00022448"/>
    </source>
</evidence>
<evidence type="ECO:0000259" key="10">
    <source>
        <dbReference type="PROSITE" id="PS50893"/>
    </source>
</evidence>
<dbReference type="Proteomes" id="UP001439008">
    <property type="component" value="Unassembled WGS sequence"/>
</dbReference>
<dbReference type="SUPFAM" id="SSF52540">
    <property type="entry name" value="P-loop containing nucleoside triphosphate hydrolases"/>
    <property type="match status" value="1"/>
</dbReference>
<dbReference type="InterPro" id="IPR027417">
    <property type="entry name" value="P-loop_NTPase"/>
</dbReference>
<protein>
    <recommendedName>
        <fullName evidence="10">ABC transporter domain-containing protein</fullName>
    </recommendedName>
</protein>
<dbReference type="Gene3D" id="3.40.50.300">
    <property type="entry name" value="P-loop containing nucleotide triphosphate hydrolases"/>
    <property type="match status" value="1"/>
</dbReference>
<evidence type="ECO:0000256" key="7">
    <source>
        <dbReference type="ARBA" id="ARBA00023136"/>
    </source>
</evidence>
<gene>
    <name evidence="11" type="ORF">MHBO_001295</name>
</gene>
<feature type="transmembrane region" description="Helical" evidence="9">
    <location>
        <begin position="468"/>
        <end position="492"/>
    </location>
</feature>
<keyword evidence="5" id="KW-0067">ATP-binding</keyword>
<feature type="transmembrane region" description="Helical" evidence="9">
    <location>
        <begin position="429"/>
        <end position="456"/>
    </location>
</feature>
<dbReference type="PANTHER" id="PTHR48041">
    <property type="entry name" value="ABC TRANSPORTER G FAMILY MEMBER 28"/>
    <property type="match status" value="1"/>
</dbReference>
<feature type="transmembrane region" description="Helical" evidence="9">
    <location>
        <begin position="395"/>
        <end position="417"/>
    </location>
</feature>
<feature type="region of interest" description="Disordered" evidence="8">
    <location>
        <begin position="649"/>
        <end position="673"/>
    </location>
</feature>
<feature type="transmembrane region" description="Helical" evidence="9">
    <location>
        <begin position="585"/>
        <end position="605"/>
    </location>
</feature>
<dbReference type="InterPro" id="IPR003439">
    <property type="entry name" value="ABC_transporter-like_ATP-bd"/>
</dbReference>
<evidence type="ECO:0000313" key="12">
    <source>
        <dbReference type="Proteomes" id="UP001439008"/>
    </source>
</evidence>
<keyword evidence="6 9" id="KW-1133">Transmembrane helix</keyword>
<dbReference type="PANTHER" id="PTHR48041:SF139">
    <property type="entry name" value="PROTEIN SCARLET"/>
    <property type="match status" value="1"/>
</dbReference>
<evidence type="ECO:0000313" key="11">
    <source>
        <dbReference type="EMBL" id="MES1919466.1"/>
    </source>
</evidence>
<sequence>MDTVENTRSITTPHFTTYRFKGLRYSIMVKKKEKIILDNINGFVETGQVLAILGPSGAGKSSFLTMLTGRIPKNAKAEGEILVNNVPIEHNTLKNISGYVLQEDLLYANQTVEETVQFSSILRCPKGYTDEDCKVKSDEVIRQLGLSNVRHTKIGNEFQRGVSGGEKKRVSIGVECVRNPSILFLDEPTTGLDSSMAYNVIESLSDLAKKHNKLVIFTIHQPRSNIFEMMLISKGKVVYFGEANQAVTYFANLGFHTPPGFNFTDYILDQTAPDYRTPESEVKSLKQIKYMHKKWEENRHKIELEIYSSGRASTGEFELKNLSTMRYQKRKDNICVQVPVLLKRQLTEYFRNYVLIAGQIFQQIIAALLIGGVFFNLKSDFAAVQNIQGVLFYMTLNQTVTPMFEMISVFFVTKFVYLREYNADFYSCFSYYISTYIVNSMMQPVYSLAYAGIIYLMAGLRRGARHFFILYAALILCKYCSTSFAFLMSCAFSKYQYAQTVTPVMLYLFTLLGGLYINLNAIVQPFNFLQYLDFLRYAYQVLLNNEFEGRSFACSSSATATVCPVPGEAIIDKVGLRIDNFVEPMLAMVAIMIGVAILGALALWLRTPRFKKLNKKTHYSNIDNSINDDEDMDVDIENNGENIEENETVDVDIKNNGANIEENGTELKDKEKIEVREENEVGIEKNGEN</sequence>
<dbReference type="InterPro" id="IPR050352">
    <property type="entry name" value="ABCG_transporters"/>
</dbReference>
<keyword evidence="3 9" id="KW-0812">Transmembrane</keyword>
<organism evidence="11 12">
    <name type="scientific">Bonamia ostreae</name>
    <dbReference type="NCBI Taxonomy" id="126728"/>
    <lineage>
        <taxon>Eukaryota</taxon>
        <taxon>Sar</taxon>
        <taxon>Rhizaria</taxon>
        <taxon>Endomyxa</taxon>
        <taxon>Ascetosporea</taxon>
        <taxon>Haplosporida</taxon>
        <taxon>Bonamia</taxon>
    </lineage>
</organism>
<dbReference type="SMART" id="SM00382">
    <property type="entry name" value="AAA"/>
    <property type="match status" value="1"/>
</dbReference>
<dbReference type="CDD" id="cd03213">
    <property type="entry name" value="ABCG_EPDR"/>
    <property type="match status" value="1"/>
</dbReference>
<keyword evidence="12" id="KW-1185">Reference proteome</keyword>
<dbReference type="InterPro" id="IPR013525">
    <property type="entry name" value="ABC2_TM"/>
</dbReference>
<evidence type="ECO:0000256" key="4">
    <source>
        <dbReference type="ARBA" id="ARBA00022741"/>
    </source>
</evidence>
<evidence type="ECO:0000256" key="9">
    <source>
        <dbReference type="SAM" id="Phobius"/>
    </source>
</evidence>
<feature type="transmembrane region" description="Helical" evidence="9">
    <location>
        <begin position="353"/>
        <end position="375"/>
    </location>
</feature>
<evidence type="ECO:0000256" key="8">
    <source>
        <dbReference type="SAM" id="MobiDB-lite"/>
    </source>
</evidence>
<dbReference type="Pfam" id="PF01061">
    <property type="entry name" value="ABC2_membrane"/>
    <property type="match status" value="1"/>
</dbReference>
<evidence type="ECO:0000256" key="5">
    <source>
        <dbReference type="ARBA" id="ARBA00022840"/>
    </source>
</evidence>
<comment type="caution">
    <text evidence="11">The sequence shown here is derived from an EMBL/GenBank/DDBJ whole genome shotgun (WGS) entry which is preliminary data.</text>
</comment>
<name>A0ABV2AIF9_9EUKA</name>
<evidence type="ECO:0000256" key="6">
    <source>
        <dbReference type="ARBA" id="ARBA00022989"/>
    </source>
</evidence>
<keyword evidence="7 9" id="KW-0472">Membrane</keyword>
<reference evidence="11 12" key="1">
    <citation type="journal article" date="2024" name="BMC Biol.">
        <title>Comparative genomics of Ascetosporea gives new insight into the evolutionary basis for animal parasitism in Rhizaria.</title>
        <authorList>
            <person name="Hiltunen Thoren M."/>
            <person name="Onut-Brannstrom I."/>
            <person name="Alfjorden A."/>
            <person name="Peckova H."/>
            <person name="Swords F."/>
            <person name="Hooper C."/>
            <person name="Holzer A.S."/>
            <person name="Bass D."/>
            <person name="Burki F."/>
        </authorList>
    </citation>
    <scope>NUCLEOTIDE SEQUENCE [LARGE SCALE GENOMIC DNA]</scope>
    <source>
        <strain evidence="11">20-A016</strain>
    </source>
</reference>
<evidence type="ECO:0000256" key="1">
    <source>
        <dbReference type="ARBA" id="ARBA00004141"/>
    </source>
</evidence>